<name>A0ABU1WLR1_9BURK</name>
<dbReference type="PANTHER" id="PTHR39594:SF1">
    <property type="entry name" value="PROTEIN YCHQ"/>
    <property type="match status" value="1"/>
</dbReference>
<feature type="transmembrane region" description="Helical" evidence="1">
    <location>
        <begin position="75"/>
        <end position="95"/>
    </location>
</feature>
<dbReference type="Proteomes" id="UP001265700">
    <property type="component" value="Unassembled WGS sequence"/>
</dbReference>
<keyword evidence="3" id="KW-1185">Reference proteome</keyword>
<proteinExistence type="predicted"/>
<organism evidence="2 3">
    <name type="scientific">Hydrogenophaga palleronii</name>
    <dbReference type="NCBI Taxonomy" id="65655"/>
    <lineage>
        <taxon>Bacteria</taxon>
        <taxon>Pseudomonadati</taxon>
        <taxon>Pseudomonadota</taxon>
        <taxon>Betaproteobacteria</taxon>
        <taxon>Burkholderiales</taxon>
        <taxon>Comamonadaceae</taxon>
        <taxon>Hydrogenophaga</taxon>
    </lineage>
</organism>
<keyword evidence="1" id="KW-1133">Transmembrane helix</keyword>
<dbReference type="PIRSF" id="PIRSF005610">
    <property type="entry name" value="SirB"/>
    <property type="match status" value="1"/>
</dbReference>
<keyword evidence="1" id="KW-0812">Transmembrane</keyword>
<feature type="transmembrane region" description="Helical" evidence="1">
    <location>
        <begin position="49"/>
        <end position="69"/>
    </location>
</feature>
<dbReference type="RefSeq" id="WP_310314922.1">
    <property type="nucleotide sequence ID" value="NZ_JAVDWU010000003.1"/>
</dbReference>
<comment type="caution">
    <text evidence="2">The sequence shown here is derived from an EMBL/GenBank/DDBJ whole genome shotgun (WGS) entry which is preliminary data.</text>
</comment>
<protein>
    <submittedName>
        <fullName evidence="2">Membrane protein SirB2</fullName>
    </submittedName>
</protein>
<feature type="transmembrane region" description="Helical" evidence="1">
    <location>
        <begin position="107"/>
        <end position="125"/>
    </location>
</feature>
<feature type="transmembrane region" description="Helical" evidence="1">
    <location>
        <begin position="12"/>
        <end position="37"/>
    </location>
</feature>
<dbReference type="PANTHER" id="PTHR39594">
    <property type="entry name" value="PROTEIN YCHQ"/>
    <property type="match status" value="1"/>
</dbReference>
<gene>
    <name evidence="2" type="ORF">J2W49_001934</name>
</gene>
<accession>A0ABU1WLR1</accession>
<sequence length="135" mass="14931">MQPPTIATLYPALLHAHIALVVLSVSLFALRWVGVLTGGAWPMQRRTRVVSMVFDTALLCAGATLWWLLQLNPLQQHWLGAKLALLVVYIVLGTFALKRARRWVGKLLFGLLALAVVAQMVAIAHTRNPMGWLSL</sequence>
<evidence type="ECO:0000313" key="2">
    <source>
        <dbReference type="EMBL" id="MDR7149979.1"/>
    </source>
</evidence>
<evidence type="ECO:0000313" key="3">
    <source>
        <dbReference type="Proteomes" id="UP001265700"/>
    </source>
</evidence>
<reference evidence="2 3" key="1">
    <citation type="submission" date="2023-07" db="EMBL/GenBank/DDBJ databases">
        <title>Sorghum-associated microbial communities from plants grown in Nebraska, USA.</title>
        <authorList>
            <person name="Schachtman D."/>
        </authorList>
    </citation>
    <scope>NUCLEOTIDE SEQUENCE [LARGE SCALE GENOMIC DNA]</scope>
    <source>
        <strain evidence="2 3">4249</strain>
    </source>
</reference>
<dbReference type="Pfam" id="PF04247">
    <property type="entry name" value="SirB"/>
    <property type="match status" value="1"/>
</dbReference>
<keyword evidence="1" id="KW-0472">Membrane</keyword>
<dbReference type="InterPro" id="IPR007360">
    <property type="entry name" value="SirB"/>
</dbReference>
<evidence type="ECO:0000256" key="1">
    <source>
        <dbReference type="SAM" id="Phobius"/>
    </source>
</evidence>
<dbReference type="EMBL" id="JAVDWU010000003">
    <property type="protein sequence ID" value="MDR7149979.1"/>
    <property type="molecule type" value="Genomic_DNA"/>
</dbReference>